<feature type="binding site" evidence="5">
    <location>
        <position position="103"/>
    </location>
    <ligand>
        <name>substrate</name>
    </ligand>
</feature>
<dbReference type="GO" id="GO:0046872">
    <property type="term" value="F:metal ion binding"/>
    <property type="evidence" value="ECO:0007669"/>
    <property type="project" value="UniProtKB-KW"/>
</dbReference>
<reference evidence="7 8" key="1">
    <citation type="submission" date="2019-01" db="EMBL/GenBank/DDBJ databases">
        <authorList>
            <person name="Chen W.-M."/>
        </authorList>
    </citation>
    <scope>NUCLEOTIDE SEQUENCE [LARGE SCALE GENOMIC DNA]</scope>
    <source>
        <strain evidence="7 8">FSY-15</strain>
    </source>
</reference>
<evidence type="ECO:0000313" key="8">
    <source>
        <dbReference type="Proteomes" id="UP000282832"/>
    </source>
</evidence>
<keyword evidence="8" id="KW-1185">Reference proteome</keyword>
<dbReference type="CDD" id="cd16016">
    <property type="entry name" value="AP-SPAP"/>
    <property type="match status" value="1"/>
</dbReference>
<proteinExistence type="predicted"/>
<gene>
    <name evidence="7" type="ORF">EOJ36_00130</name>
</gene>
<evidence type="ECO:0000256" key="3">
    <source>
        <dbReference type="ARBA" id="ARBA00022729"/>
    </source>
</evidence>
<evidence type="ECO:0000256" key="2">
    <source>
        <dbReference type="ARBA" id="ARBA00022723"/>
    </source>
</evidence>
<feature type="active site" description="Phosphothreonine intermediate" evidence="4">
    <location>
        <position position="82"/>
    </location>
</feature>
<dbReference type="RefSeq" id="WP_127801992.1">
    <property type="nucleotide sequence ID" value="NZ_SACY01000001.1"/>
</dbReference>
<dbReference type="GO" id="GO:0004035">
    <property type="term" value="F:alkaline phosphatase activity"/>
    <property type="evidence" value="ECO:0007669"/>
    <property type="project" value="InterPro"/>
</dbReference>
<keyword evidence="2" id="KW-0479">Metal-binding</keyword>
<evidence type="ECO:0000313" key="7">
    <source>
        <dbReference type="EMBL" id="RVU26439.1"/>
    </source>
</evidence>
<dbReference type="PANTHER" id="PTHR10151">
    <property type="entry name" value="ECTONUCLEOTIDE PYROPHOSPHATASE/PHOSPHODIESTERASE"/>
    <property type="match status" value="1"/>
</dbReference>
<dbReference type="InterPro" id="IPR026263">
    <property type="entry name" value="Alkaline_phosphatase_prok"/>
</dbReference>
<accession>A0A437PW06</accession>
<dbReference type="Gene3D" id="3.40.720.10">
    <property type="entry name" value="Alkaline Phosphatase, subunit A"/>
    <property type="match status" value="1"/>
</dbReference>
<name>A0A437PW06_9BACT</name>
<keyword evidence="3 6" id="KW-0732">Signal</keyword>
<dbReference type="PIRSF" id="PIRSF031924">
    <property type="entry name" value="Pi-irrepressible_AP"/>
    <property type="match status" value="1"/>
</dbReference>
<dbReference type="PANTHER" id="PTHR10151:SF120">
    <property type="entry name" value="BIS(5'-ADENOSYL)-TRIPHOSPHATASE"/>
    <property type="match status" value="1"/>
</dbReference>
<dbReference type="AlphaFoldDB" id="A0A437PW06"/>
<evidence type="ECO:0000256" key="1">
    <source>
        <dbReference type="ARBA" id="ARBA00022553"/>
    </source>
</evidence>
<dbReference type="Proteomes" id="UP000282832">
    <property type="component" value="Unassembled WGS sequence"/>
</dbReference>
<feature type="signal peptide" evidence="6">
    <location>
        <begin position="1"/>
        <end position="20"/>
    </location>
</feature>
<dbReference type="InterPro" id="IPR002591">
    <property type="entry name" value="Phosphodiest/P_Trfase"/>
</dbReference>
<evidence type="ECO:0000256" key="6">
    <source>
        <dbReference type="SAM" id="SignalP"/>
    </source>
</evidence>
<evidence type="ECO:0000256" key="5">
    <source>
        <dbReference type="PIRSR" id="PIRSR031924-51"/>
    </source>
</evidence>
<feature type="chain" id="PRO_5019548335" evidence="6">
    <location>
        <begin position="21"/>
        <end position="542"/>
    </location>
</feature>
<dbReference type="OrthoDB" id="9766127at2"/>
<comment type="caution">
    <text evidence="7">The sequence shown here is derived from an EMBL/GenBank/DDBJ whole genome shotgun (WGS) entry which is preliminary data.</text>
</comment>
<evidence type="ECO:0000256" key="4">
    <source>
        <dbReference type="PIRSR" id="PIRSR031924-50"/>
    </source>
</evidence>
<sequence length="542" mass="60374">MKNSSLFILAILLLANSIFAQKTSSTVVQSKPKLVVGIIVDQMRYDYLNKYYSRFSEGGFKRMMNQGINCTDNHYSYAPTVTAAGHASVYTGTTPAVHGIVGNDWTDVLSGKKVYCTDDSTVQTVGTTGKTGWMSPKNLWTSTITDQLRLAQNFKNKTIAIALKDRGAILPGGHTANGAYWYDSKEGNWITSTFYMKELPAWVQKFNSEKQAENLTKNPWNTFFPINTYTLSAEDDQAYEGKYPGAKTSTFPHSFEGTNALEVIRTSPMGNTLTKNFAIRSIDEEKLGQGNSTDFLAVSFSSPDYIGHTFGPQSIELEDNYIRLDRDIEEILNHLDTKIGKGNYLVFLSADHAVADVPGYLQSKKLPGGVYDRAKALTEIKNALKLAVGTGDLIIGEENSQLYLDPRVMKRLQISRELVFQTIEKALNKTEGFSRLIDLKNLENTTLINGFKDKITNGYHPLRSGDFMILLKPQWFVGSKTGTTHSTLYAYDTHVPLLFYGWKVPAKRINSRTEINDIAPTLSNLLKIMEPTGTTGKVILTN</sequence>
<feature type="binding site" evidence="5">
    <location>
        <begin position="164"/>
        <end position="166"/>
    </location>
    <ligand>
        <name>substrate</name>
    </ligand>
</feature>
<keyword evidence="1 4" id="KW-0597">Phosphoprotein</keyword>
<organism evidence="7 8">
    <name type="scientific">Sandaracinomonas limnophila</name>
    <dbReference type="NCBI Taxonomy" id="1862386"/>
    <lineage>
        <taxon>Bacteria</taxon>
        <taxon>Pseudomonadati</taxon>
        <taxon>Bacteroidota</taxon>
        <taxon>Cytophagia</taxon>
        <taxon>Cytophagales</taxon>
        <taxon>Flectobacillaceae</taxon>
        <taxon>Sandaracinomonas</taxon>
    </lineage>
</organism>
<dbReference type="Gene3D" id="3.30.1360.150">
    <property type="match status" value="1"/>
</dbReference>
<dbReference type="NCBIfam" id="NF042991">
    <property type="entry name" value="alk_phos_PafA"/>
    <property type="match status" value="1"/>
</dbReference>
<dbReference type="SUPFAM" id="SSF53649">
    <property type="entry name" value="Alkaline phosphatase-like"/>
    <property type="match status" value="1"/>
</dbReference>
<dbReference type="InterPro" id="IPR017850">
    <property type="entry name" value="Alkaline_phosphatase_core_sf"/>
</dbReference>
<dbReference type="EMBL" id="SACY01000001">
    <property type="protein sequence ID" value="RVU26439.1"/>
    <property type="molecule type" value="Genomic_DNA"/>
</dbReference>
<protein>
    <submittedName>
        <fullName evidence="7">Alkaline phosphatase family protein</fullName>
    </submittedName>
</protein>
<dbReference type="Pfam" id="PF01663">
    <property type="entry name" value="Phosphodiest"/>
    <property type="match status" value="1"/>
</dbReference>